<dbReference type="AlphaFoldDB" id="A0A517PM44"/>
<proteinExistence type="predicted"/>
<keyword evidence="1" id="KW-0732">Signal</keyword>
<dbReference type="Gene3D" id="3.20.20.80">
    <property type="entry name" value="Glycosidases"/>
    <property type="match status" value="1"/>
</dbReference>
<protein>
    <recommendedName>
        <fullName evidence="4">Glycosyl hydrolase family 71</fullName>
    </recommendedName>
</protein>
<name>A0A517PM44_9PLAN</name>
<dbReference type="CDD" id="cd11575">
    <property type="entry name" value="GH99_GH71_like_3"/>
    <property type="match status" value="1"/>
</dbReference>
<keyword evidence="3" id="KW-1185">Reference proteome</keyword>
<feature type="signal peptide" evidence="1">
    <location>
        <begin position="1"/>
        <end position="20"/>
    </location>
</feature>
<evidence type="ECO:0000256" key="1">
    <source>
        <dbReference type="SAM" id="SignalP"/>
    </source>
</evidence>
<dbReference type="EMBL" id="CP036266">
    <property type="protein sequence ID" value="QDT20451.1"/>
    <property type="molecule type" value="Genomic_DNA"/>
</dbReference>
<dbReference type="InterPro" id="IPR032719">
    <property type="entry name" value="WbsX"/>
</dbReference>
<gene>
    <name evidence="2" type="ORF">HG66A1_22370</name>
</gene>
<evidence type="ECO:0008006" key="4">
    <source>
        <dbReference type="Google" id="ProtNLM"/>
    </source>
</evidence>
<sequence precursor="true">MLSAGSMLLVFLLSQISAQAEQPVFVHYMPWYSSKPVSGQWGWHWTMGHFNPDKLAGKGIREAATHDPPVIGLYDSNDPDVLECQVLLMKLAGIEGVIIDWYGITDFRDYGMVHRNTQHLIKFVKRAGLKFAICYEDQTLKHLVEGKQIPASQVIAQGKSVMGWLDEHWFGDDAYLQVDGKPLLLVFGPQYLNQSQWKELRTGLKHSPLICGLPHLVQPAGLDGLFAWPPVSGGKTVTPEMWRKRLTEYYARAPQETVISVAFPGFHDIYQQAGLHASYGSIEARDGKTLQETLQLAAESNTPLIQVATWNDYGEGTVVEPQVQGGYRNLEIIRSFIAARSPRKVAGTARDLRLPVLWYRLKKQYAGEQTVTAKLNEATALLLAGDIEPARRILEEFALDE</sequence>
<dbReference type="Proteomes" id="UP000320421">
    <property type="component" value="Chromosome"/>
</dbReference>
<evidence type="ECO:0000313" key="3">
    <source>
        <dbReference type="Proteomes" id="UP000320421"/>
    </source>
</evidence>
<feature type="chain" id="PRO_5021975667" description="Glycosyl hydrolase family 71" evidence="1">
    <location>
        <begin position="21"/>
        <end position="401"/>
    </location>
</feature>
<organism evidence="2 3">
    <name type="scientific">Gimesia chilikensis</name>
    <dbReference type="NCBI Taxonomy" id="2605989"/>
    <lineage>
        <taxon>Bacteria</taxon>
        <taxon>Pseudomonadati</taxon>
        <taxon>Planctomycetota</taxon>
        <taxon>Planctomycetia</taxon>
        <taxon>Planctomycetales</taxon>
        <taxon>Planctomycetaceae</taxon>
        <taxon>Gimesia</taxon>
    </lineage>
</organism>
<dbReference type="PANTHER" id="PTHR41244">
    <property type="entry name" value="RHAMNAN SYNTHESIS F"/>
    <property type="match status" value="1"/>
</dbReference>
<dbReference type="Pfam" id="PF14307">
    <property type="entry name" value="Glyco_tran_WbsX"/>
    <property type="match status" value="1"/>
</dbReference>
<dbReference type="PANTHER" id="PTHR41244:SF1">
    <property type="entry name" value="GLYCOSYLTRANSFERASE"/>
    <property type="match status" value="1"/>
</dbReference>
<accession>A0A517PM44</accession>
<reference evidence="2 3" key="1">
    <citation type="submission" date="2019-02" db="EMBL/GenBank/DDBJ databases">
        <title>Deep-cultivation of Planctomycetes and their phenomic and genomic characterization uncovers novel biology.</title>
        <authorList>
            <person name="Wiegand S."/>
            <person name="Jogler M."/>
            <person name="Boedeker C."/>
            <person name="Pinto D."/>
            <person name="Vollmers J."/>
            <person name="Rivas-Marin E."/>
            <person name="Kohn T."/>
            <person name="Peeters S.H."/>
            <person name="Heuer A."/>
            <person name="Rast P."/>
            <person name="Oberbeckmann S."/>
            <person name="Bunk B."/>
            <person name="Jeske O."/>
            <person name="Meyerdierks A."/>
            <person name="Storesund J.E."/>
            <person name="Kallscheuer N."/>
            <person name="Luecker S."/>
            <person name="Lage O.M."/>
            <person name="Pohl T."/>
            <person name="Merkel B.J."/>
            <person name="Hornburger P."/>
            <person name="Mueller R.-W."/>
            <person name="Bruemmer F."/>
            <person name="Labrenz M."/>
            <person name="Spormann A.M."/>
            <person name="Op den Camp H."/>
            <person name="Overmann J."/>
            <person name="Amann R."/>
            <person name="Jetten M.S.M."/>
            <person name="Mascher T."/>
            <person name="Medema M.H."/>
            <person name="Devos D.P."/>
            <person name="Kaster A.-K."/>
            <person name="Ovreas L."/>
            <person name="Rohde M."/>
            <person name="Galperin M.Y."/>
            <person name="Jogler C."/>
        </authorList>
    </citation>
    <scope>NUCLEOTIDE SEQUENCE [LARGE SCALE GENOMIC DNA]</scope>
    <source>
        <strain evidence="2 3">HG66A1</strain>
    </source>
</reference>
<evidence type="ECO:0000313" key="2">
    <source>
        <dbReference type="EMBL" id="QDT20451.1"/>
    </source>
</evidence>